<protein>
    <submittedName>
        <fullName evidence="4">DUF4743 domain-containing protein</fullName>
    </submittedName>
</protein>
<dbReference type="KEGG" id="ptes:JQU52_00100"/>
<sequence>MSDMPSFSTRISPQQQNALWQLVQTIFQVDLTAWTRLHLNGVHLGYLNPHWRAHLRQDWPLPLLETADSIDLQHADKLALADALQNMAQQWHRLGLLSGWRNEPFDVRNPAGQTLFALERAAFRPLGLASRAVHINGLVHTAAGWRFWIARRSPFKAVDPNKLDNLVGGGIASGESVHTAMLREGFEEAGLSEAVLTPLQSQSVQQSLRAVSRGLHREWLHIFDAVLPEDVLPQNQDGEVAEFMQLTLEEVVAAMLDKRFMNDALLAMLDMFERLNLLDAALPLAQWLRQGRGVDVLVSA</sequence>
<keyword evidence="5" id="KW-1185">Reference proteome</keyword>
<evidence type="ECO:0000256" key="1">
    <source>
        <dbReference type="ARBA" id="ARBA00001946"/>
    </source>
</evidence>
<evidence type="ECO:0000313" key="5">
    <source>
        <dbReference type="Proteomes" id="UP000653156"/>
    </source>
</evidence>
<evidence type="ECO:0000313" key="4">
    <source>
        <dbReference type="EMBL" id="QRQ83202.1"/>
    </source>
</evidence>
<dbReference type="InterPro" id="IPR015797">
    <property type="entry name" value="NUDIX_hydrolase-like_dom_sf"/>
</dbReference>
<gene>
    <name evidence="4" type="ORF">JQU52_00100</name>
</gene>
<proteinExistence type="predicted"/>
<dbReference type="RefSeq" id="WP_379061485.1">
    <property type="nucleotide sequence ID" value="NZ_JBHTMF010000026.1"/>
</dbReference>
<feature type="domain" description="Nudix hydrolase" evidence="3">
    <location>
        <begin position="125"/>
        <end position="269"/>
    </location>
</feature>
<dbReference type="PROSITE" id="PS00893">
    <property type="entry name" value="NUDIX_BOX"/>
    <property type="match status" value="1"/>
</dbReference>
<dbReference type="InterPro" id="IPR000086">
    <property type="entry name" value="NUDIX_hydrolase_dom"/>
</dbReference>
<dbReference type="Gene3D" id="3.90.79.10">
    <property type="entry name" value="Nucleoside Triphosphate Pyrophosphohydrolase"/>
    <property type="match status" value="1"/>
</dbReference>
<evidence type="ECO:0000259" key="3">
    <source>
        <dbReference type="PROSITE" id="PS51462"/>
    </source>
</evidence>
<evidence type="ECO:0000256" key="2">
    <source>
        <dbReference type="ARBA" id="ARBA00022801"/>
    </source>
</evidence>
<dbReference type="AlphaFoldDB" id="A0A892ZJV3"/>
<dbReference type="PROSITE" id="PS51462">
    <property type="entry name" value="NUDIX"/>
    <property type="match status" value="1"/>
</dbReference>
<dbReference type="SUPFAM" id="SSF55811">
    <property type="entry name" value="Nudix"/>
    <property type="match status" value="1"/>
</dbReference>
<comment type="cofactor">
    <cofactor evidence="1">
        <name>Mg(2+)</name>
        <dbReference type="ChEBI" id="CHEBI:18420"/>
    </cofactor>
</comment>
<name>A0A892ZJV3_9NEIS</name>
<dbReference type="Proteomes" id="UP000653156">
    <property type="component" value="Chromosome"/>
</dbReference>
<keyword evidence="2" id="KW-0378">Hydrolase</keyword>
<dbReference type="InterPro" id="IPR020084">
    <property type="entry name" value="NUDIX_hydrolase_CS"/>
</dbReference>
<dbReference type="EMBL" id="CP069798">
    <property type="protein sequence ID" value="QRQ83202.1"/>
    <property type="molecule type" value="Genomic_DNA"/>
</dbReference>
<dbReference type="CDD" id="cd03676">
    <property type="entry name" value="NUDIX_Tnr3_like"/>
    <property type="match status" value="1"/>
</dbReference>
<dbReference type="Pfam" id="PF00293">
    <property type="entry name" value="NUDIX"/>
    <property type="match status" value="1"/>
</dbReference>
<reference evidence="4" key="1">
    <citation type="submission" date="2021-02" db="EMBL/GenBank/DDBJ databases">
        <title>Neisseriaceae sp. 26B isolated from the cloaca of a Common Toad-headed Turtle (Mesoclemmys nasuta).</title>
        <authorList>
            <person name="Spergser J."/>
            <person name="Busse H.-J."/>
        </authorList>
    </citation>
    <scope>NUCLEOTIDE SEQUENCE</scope>
    <source>
        <strain evidence="4">26B</strain>
    </source>
</reference>
<accession>A0A892ZJV3</accession>
<dbReference type="GO" id="GO:0016787">
    <property type="term" value="F:hydrolase activity"/>
    <property type="evidence" value="ECO:0007669"/>
    <property type="project" value="UniProtKB-KW"/>
</dbReference>
<organism evidence="4 5">
    <name type="scientific">Paralysiella testudinis</name>
    <dbReference type="NCBI Taxonomy" id="2809020"/>
    <lineage>
        <taxon>Bacteria</taxon>
        <taxon>Pseudomonadati</taxon>
        <taxon>Pseudomonadota</taxon>
        <taxon>Betaproteobacteria</taxon>
        <taxon>Neisseriales</taxon>
        <taxon>Neisseriaceae</taxon>
        <taxon>Paralysiella</taxon>
    </lineage>
</organism>